<dbReference type="EMBL" id="JELW01000036">
    <property type="protein sequence ID" value="EXU97519.1"/>
    <property type="molecule type" value="Genomic_DNA"/>
</dbReference>
<feature type="domain" description="Glutathione S-transferase UstS-like C-terminal" evidence="2">
    <location>
        <begin position="111"/>
        <end position="237"/>
    </location>
</feature>
<sequence length="243" mass="27727">MSTGQITLLDLPSKEPCSSWSLNPWKTRMLLNFKGLDYKTEWTEYEDIKPKVQPHLPPNESGTPYTIPTVILPDNIWIMDSRKIANHMEESHPQPSVHLDSPILPKVEQLTSDVFHHLLAVYVARIPVNLLTSHSADYWYTTRGEAVGMPVGEFEKKYGGEVAYSRAGPFLQKITALLRDNDAGPFFMGGTVSYADFVWVSALVFFKRVDEDIYRQVLQRTGDQGVHVKLVEACEPWLQRDDY</sequence>
<reference evidence="3 4" key="1">
    <citation type="submission" date="2014-02" db="EMBL/GenBank/DDBJ databases">
        <title>The genome sequence of the entomopathogenic fungus Metarhizium robertsii ARSEF 2575.</title>
        <authorList>
            <person name="Giuliano Garisto Donzelli B."/>
            <person name="Roe B.A."/>
            <person name="Macmil S.L."/>
            <person name="Krasnoff S.B."/>
            <person name="Gibson D.M."/>
        </authorList>
    </citation>
    <scope>NUCLEOTIDE SEQUENCE [LARGE SCALE GENOMIC DNA]</scope>
    <source>
        <strain evidence="3 4">ARSEF 2575</strain>
    </source>
</reference>
<dbReference type="InterPro" id="IPR054416">
    <property type="entry name" value="GST_UstS-like_C"/>
</dbReference>
<evidence type="ECO:0000313" key="4">
    <source>
        <dbReference type="Proteomes" id="UP000030151"/>
    </source>
</evidence>
<protein>
    <submittedName>
        <fullName evidence="3">Glutathione S-transferase</fullName>
    </submittedName>
</protein>
<accession>A0A014N9V4</accession>
<dbReference type="InterPro" id="IPR036282">
    <property type="entry name" value="Glutathione-S-Trfase_C_sf"/>
</dbReference>
<dbReference type="eggNOG" id="ENOG502QQN3">
    <property type="taxonomic scope" value="Eukaryota"/>
</dbReference>
<evidence type="ECO:0000259" key="1">
    <source>
        <dbReference type="Pfam" id="PF13409"/>
    </source>
</evidence>
<evidence type="ECO:0000259" key="2">
    <source>
        <dbReference type="Pfam" id="PF22041"/>
    </source>
</evidence>
<dbReference type="SUPFAM" id="SSF47616">
    <property type="entry name" value="GST C-terminal domain-like"/>
    <property type="match status" value="1"/>
</dbReference>
<dbReference type="AlphaFoldDB" id="A0A014N9V4"/>
<dbReference type="SUPFAM" id="SSF52833">
    <property type="entry name" value="Thioredoxin-like"/>
    <property type="match status" value="1"/>
</dbReference>
<keyword evidence="3" id="KW-0808">Transferase</keyword>
<evidence type="ECO:0000313" key="3">
    <source>
        <dbReference type="EMBL" id="EXU97519.1"/>
    </source>
</evidence>
<name>A0A014N9V4_9HYPO</name>
<dbReference type="Gene3D" id="1.20.1050.10">
    <property type="match status" value="1"/>
</dbReference>
<dbReference type="GO" id="GO:0016740">
    <property type="term" value="F:transferase activity"/>
    <property type="evidence" value="ECO:0007669"/>
    <property type="project" value="UniProtKB-KW"/>
</dbReference>
<dbReference type="InterPro" id="IPR036249">
    <property type="entry name" value="Thioredoxin-like_sf"/>
</dbReference>
<dbReference type="CDD" id="cd00299">
    <property type="entry name" value="GST_C_family"/>
    <property type="match status" value="1"/>
</dbReference>
<organism evidence="3 4">
    <name type="scientific">Metarhizium robertsii</name>
    <dbReference type="NCBI Taxonomy" id="568076"/>
    <lineage>
        <taxon>Eukaryota</taxon>
        <taxon>Fungi</taxon>
        <taxon>Dikarya</taxon>
        <taxon>Ascomycota</taxon>
        <taxon>Pezizomycotina</taxon>
        <taxon>Sordariomycetes</taxon>
        <taxon>Hypocreomycetidae</taxon>
        <taxon>Hypocreales</taxon>
        <taxon>Clavicipitaceae</taxon>
        <taxon>Metarhizium</taxon>
    </lineage>
</organism>
<gene>
    <name evidence="3" type="ORF">X797_009428</name>
</gene>
<dbReference type="InterPro" id="IPR004045">
    <property type="entry name" value="Glutathione_S-Trfase_N"/>
</dbReference>
<comment type="caution">
    <text evidence="3">The sequence shown here is derived from an EMBL/GenBank/DDBJ whole genome shotgun (WGS) entry which is preliminary data.</text>
</comment>
<proteinExistence type="predicted"/>
<dbReference type="HOGENOM" id="CLU_011226_4_3_1"/>
<dbReference type="Pfam" id="PF22041">
    <property type="entry name" value="GST_C_7"/>
    <property type="match status" value="1"/>
</dbReference>
<dbReference type="Gene3D" id="3.40.30.10">
    <property type="entry name" value="Glutaredoxin"/>
    <property type="match status" value="1"/>
</dbReference>
<dbReference type="Proteomes" id="UP000030151">
    <property type="component" value="Unassembled WGS sequence"/>
</dbReference>
<feature type="domain" description="GST N-terminal" evidence="1">
    <location>
        <begin position="20"/>
        <end position="90"/>
    </location>
</feature>
<dbReference type="Pfam" id="PF13409">
    <property type="entry name" value="GST_N_2"/>
    <property type="match status" value="1"/>
</dbReference>
<dbReference type="OrthoDB" id="4951845at2759"/>